<evidence type="ECO:0000313" key="2">
    <source>
        <dbReference type="Proteomes" id="UP000054018"/>
    </source>
</evidence>
<dbReference type="Proteomes" id="UP000054018">
    <property type="component" value="Unassembled WGS sequence"/>
</dbReference>
<reference evidence="1 2" key="1">
    <citation type="submission" date="2014-04" db="EMBL/GenBank/DDBJ databases">
        <authorList>
            <consortium name="DOE Joint Genome Institute"/>
            <person name="Kuo A."/>
            <person name="Kohler A."/>
            <person name="Costa M.D."/>
            <person name="Nagy L.G."/>
            <person name="Floudas D."/>
            <person name="Copeland A."/>
            <person name="Barry K.W."/>
            <person name="Cichocki N."/>
            <person name="Veneault-Fourrey C."/>
            <person name="LaButti K."/>
            <person name="Lindquist E.A."/>
            <person name="Lipzen A."/>
            <person name="Lundell T."/>
            <person name="Morin E."/>
            <person name="Murat C."/>
            <person name="Sun H."/>
            <person name="Tunlid A."/>
            <person name="Henrissat B."/>
            <person name="Grigoriev I.V."/>
            <person name="Hibbett D.S."/>
            <person name="Martin F."/>
            <person name="Nordberg H.P."/>
            <person name="Cantor M.N."/>
            <person name="Hua S.X."/>
        </authorList>
    </citation>
    <scope>NUCLEOTIDE SEQUENCE [LARGE SCALE GENOMIC DNA]</scope>
    <source>
        <strain evidence="1 2">441</strain>
    </source>
</reference>
<accession>A0A0C9YX99</accession>
<name>A0A0C9YX99_9AGAM</name>
<organism evidence="1 2">
    <name type="scientific">Pisolithus microcarpus 441</name>
    <dbReference type="NCBI Taxonomy" id="765257"/>
    <lineage>
        <taxon>Eukaryota</taxon>
        <taxon>Fungi</taxon>
        <taxon>Dikarya</taxon>
        <taxon>Basidiomycota</taxon>
        <taxon>Agaricomycotina</taxon>
        <taxon>Agaricomycetes</taxon>
        <taxon>Agaricomycetidae</taxon>
        <taxon>Boletales</taxon>
        <taxon>Sclerodermatineae</taxon>
        <taxon>Pisolithaceae</taxon>
        <taxon>Pisolithus</taxon>
    </lineage>
</organism>
<dbReference type="EMBL" id="KN833921">
    <property type="protein sequence ID" value="KIK14837.1"/>
    <property type="molecule type" value="Genomic_DNA"/>
</dbReference>
<proteinExistence type="predicted"/>
<feature type="non-terminal residue" evidence="1">
    <location>
        <position position="77"/>
    </location>
</feature>
<evidence type="ECO:0000313" key="1">
    <source>
        <dbReference type="EMBL" id="KIK14837.1"/>
    </source>
</evidence>
<reference evidence="2" key="2">
    <citation type="submission" date="2015-01" db="EMBL/GenBank/DDBJ databases">
        <title>Evolutionary Origins and Diversification of the Mycorrhizal Mutualists.</title>
        <authorList>
            <consortium name="DOE Joint Genome Institute"/>
            <consortium name="Mycorrhizal Genomics Consortium"/>
            <person name="Kohler A."/>
            <person name="Kuo A."/>
            <person name="Nagy L.G."/>
            <person name="Floudas D."/>
            <person name="Copeland A."/>
            <person name="Barry K.W."/>
            <person name="Cichocki N."/>
            <person name="Veneault-Fourrey C."/>
            <person name="LaButti K."/>
            <person name="Lindquist E.A."/>
            <person name="Lipzen A."/>
            <person name="Lundell T."/>
            <person name="Morin E."/>
            <person name="Murat C."/>
            <person name="Riley R."/>
            <person name="Ohm R."/>
            <person name="Sun H."/>
            <person name="Tunlid A."/>
            <person name="Henrissat B."/>
            <person name="Grigoriev I.V."/>
            <person name="Hibbett D.S."/>
            <person name="Martin F."/>
        </authorList>
    </citation>
    <scope>NUCLEOTIDE SEQUENCE [LARGE SCALE GENOMIC DNA]</scope>
    <source>
        <strain evidence="2">441</strain>
    </source>
</reference>
<protein>
    <submittedName>
        <fullName evidence="1">Uncharacterized protein</fullName>
    </submittedName>
</protein>
<dbReference type="AlphaFoldDB" id="A0A0C9YX99"/>
<gene>
    <name evidence="1" type="ORF">PISMIDRAFT_687680</name>
</gene>
<dbReference type="HOGENOM" id="CLU_198672_0_0_1"/>
<sequence>MRGQTSSRKRRFPLNCSVRKSPQYAAFKFRGPCQRSAIVRRGTASERYTTNFPNRRRNNDSRDAPRFSVVEPVRDFL</sequence>
<keyword evidence="2" id="KW-1185">Reference proteome</keyword>